<feature type="compositionally biased region" description="Low complexity" evidence="2">
    <location>
        <begin position="251"/>
        <end position="262"/>
    </location>
</feature>
<dbReference type="AlphaFoldDB" id="A0A0N0VDM5"/>
<keyword evidence="1" id="KW-0378">Hydrolase</keyword>
<proteinExistence type="predicted"/>
<dbReference type="VEuPathDB" id="TriTrypDB:LpyrH10_22_1090"/>
<evidence type="ECO:0000256" key="1">
    <source>
        <dbReference type="ARBA" id="ARBA00022801"/>
    </source>
</evidence>
<dbReference type="EMBL" id="LGTL01000022">
    <property type="protein sequence ID" value="KPA76001.1"/>
    <property type="molecule type" value="Genomic_DNA"/>
</dbReference>
<dbReference type="Gene3D" id="3.40.140.10">
    <property type="entry name" value="Cytidine Deaminase, domain 2"/>
    <property type="match status" value="1"/>
</dbReference>
<comment type="caution">
    <text evidence="4">The sequence shown here is derived from an EMBL/GenBank/DDBJ whole genome shotgun (WGS) entry which is preliminary data.</text>
</comment>
<dbReference type="OrthoDB" id="408702at2759"/>
<dbReference type="PANTHER" id="PTHR11079:SF149">
    <property type="entry name" value="TRNA-SPECIFIC ADENOSINE DEAMINASE 2"/>
    <property type="match status" value="1"/>
</dbReference>
<dbReference type="Proteomes" id="UP000037923">
    <property type="component" value="Unassembled WGS sequence"/>
</dbReference>
<dbReference type="Pfam" id="PF00383">
    <property type="entry name" value="dCMP_cyt_deam_1"/>
    <property type="match status" value="1"/>
</dbReference>
<evidence type="ECO:0000313" key="5">
    <source>
        <dbReference type="Proteomes" id="UP000037923"/>
    </source>
</evidence>
<dbReference type="GO" id="GO:0052717">
    <property type="term" value="F:tRNA-specific adenosine-34 deaminase activity"/>
    <property type="evidence" value="ECO:0007669"/>
    <property type="project" value="TreeGrafter"/>
</dbReference>
<accession>A0A0N0VDM5</accession>
<keyword evidence="5" id="KW-1185">Reference proteome</keyword>
<dbReference type="InterPro" id="IPR002125">
    <property type="entry name" value="CMP_dCMP_dom"/>
</dbReference>
<dbReference type="CDD" id="cd01285">
    <property type="entry name" value="nucleoside_deaminase"/>
    <property type="match status" value="1"/>
</dbReference>
<feature type="domain" description="CMP/dCMP-type deaminase" evidence="3">
    <location>
        <begin position="36"/>
        <end position="191"/>
    </location>
</feature>
<sequence length="333" mass="35448">MSVHYVDAFMQIALREGERALREGEVPVGCVFVSFDANEEVHRRLTRASTSSSACSSSPPAIAVAEVETCVAARGRNQTNALHHALAHAEFIAVEALLRLDDGTASVNARTHVQVTKHPAHNQHSGSLASFTAASSSCLTSPLGKCLRSLASYVLYVTVEPCIMCGAMLLYNEVRHVFFGCRNPRFGGNGTILALQGPSQGLKKKSHGDSTCTGSTLRTSALSSATGLATSGVPPQQKPKLEDAPTLPPLSVTAITAAASSSPPKDDEQQQRVSKAGGKEEMATSYGSQRWWPGYESEGGHRDAEAIALLQAFYERENPNAPGHKRRQKPAVA</sequence>
<name>A0A0N0VDM5_LEPPY</name>
<dbReference type="PROSITE" id="PS51747">
    <property type="entry name" value="CYT_DCMP_DEAMINASES_2"/>
    <property type="match status" value="1"/>
</dbReference>
<dbReference type="PANTHER" id="PTHR11079">
    <property type="entry name" value="CYTOSINE DEAMINASE FAMILY MEMBER"/>
    <property type="match status" value="1"/>
</dbReference>
<gene>
    <name evidence="4" type="ORF">ABB37_08149</name>
</gene>
<evidence type="ECO:0000259" key="3">
    <source>
        <dbReference type="PROSITE" id="PS51747"/>
    </source>
</evidence>
<dbReference type="RefSeq" id="XP_015654440.1">
    <property type="nucleotide sequence ID" value="XM_015807045.1"/>
</dbReference>
<feature type="region of interest" description="Disordered" evidence="2">
    <location>
        <begin position="226"/>
        <end position="299"/>
    </location>
</feature>
<dbReference type="GeneID" id="26908434"/>
<organism evidence="4 5">
    <name type="scientific">Leptomonas pyrrhocoris</name>
    <name type="common">Firebug parasite</name>
    <dbReference type="NCBI Taxonomy" id="157538"/>
    <lineage>
        <taxon>Eukaryota</taxon>
        <taxon>Discoba</taxon>
        <taxon>Euglenozoa</taxon>
        <taxon>Kinetoplastea</taxon>
        <taxon>Metakinetoplastina</taxon>
        <taxon>Trypanosomatida</taxon>
        <taxon>Trypanosomatidae</taxon>
        <taxon>Leishmaniinae</taxon>
        <taxon>Leptomonas</taxon>
    </lineage>
</organism>
<evidence type="ECO:0000256" key="2">
    <source>
        <dbReference type="SAM" id="MobiDB-lite"/>
    </source>
</evidence>
<dbReference type="GO" id="GO:0002100">
    <property type="term" value="P:tRNA wobble adenosine to inosine editing"/>
    <property type="evidence" value="ECO:0007669"/>
    <property type="project" value="TreeGrafter"/>
</dbReference>
<dbReference type="InterPro" id="IPR016193">
    <property type="entry name" value="Cytidine_deaminase-like"/>
</dbReference>
<dbReference type="OMA" id="DAFMQIA"/>
<protein>
    <submittedName>
        <fullName evidence="4">Putative deaminase</fullName>
    </submittedName>
</protein>
<reference evidence="4 5" key="1">
    <citation type="submission" date="2015-07" db="EMBL/GenBank/DDBJ databases">
        <title>High-quality genome of monoxenous trypanosomatid Leptomonas pyrrhocoris.</title>
        <authorList>
            <person name="Flegontov P."/>
            <person name="Butenko A."/>
            <person name="Firsov S."/>
            <person name="Vlcek C."/>
            <person name="Logacheva M.D."/>
            <person name="Field M."/>
            <person name="Filatov D."/>
            <person name="Flegontova O."/>
            <person name="Gerasimov E."/>
            <person name="Jackson A.P."/>
            <person name="Kelly S."/>
            <person name="Opperdoes F."/>
            <person name="O'Reilly A."/>
            <person name="Votypka J."/>
            <person name="Yurchenko V."/>
            <person name="Lukes J."/>
        </authorList>
    </citation>
    <scope>NUCLEOTIDE SEQUENCE [LARGE SCALE GENOMIC DNA]</scope>
    <source>
        <strain evidence="4">H10</strain>
    </source>
</reference>
<dbReference type="SUPFAM" id="SSF53927">
    <property type="entry name" value="Cytidine deaminase-like"/>
    <property type="match status" value="1"/>
</dbReference>
<evidence type="ECO:0000313" key="4">
    <source>
        <dbReference type="EMBL" id="KPA76001.1"/>
    </source>
</evidence>